<dbReference type="Gene3D" id="1.20.5.170">
    <property type="match status" value="1"/>
</dbReference>
<dbReference type="GO" id="GO:0003700">
    <property type="term" value="F:DNA-binding transcription factor activity"/>
    <property type="evidence" value="ECO:0007669"/>
    <property type="project" value="InterPro"/>
</dbReference>
<dbReference type="CDD" id="cd14686">
    <property type="entry name" value="bZIP"/>
    <property type="match status" value="1"/>
</dbReference>
<gene>
    <name evidence="3" type="ORF">OSIN01602_LOCUS12893</name>
</gene>
<reference evidence="3" key="1">
    <citation type="submission" date="2021-01" db="EMBL/GenBank/DDBJ databases">
        <authorList>
            <person name="Corre E."/>
            <person name="Pelletier E."/>
            <person name="Niang G."/>
            <person name="Scheremetjew M."/>
            <person name="Finn R."/>
            <person name="Kale V."/>
            <person name="Holt S."/>
            <person name="Cochrane G."/>
            <person name="Meng A."/>
            <person name="Brown T."/>
            <person name="Cohen L."/>
        </authorList>
    </citation>
    <scope>NUCLEOTIDE SEQUENCE</scope>
    <source>
        <strain evidence="3">Grunow 1884</strain>
    </source>
</reference>
<dbReference type="PROSITE" id="PS50217">
    <property type="entry name" value="BZIP"/>
    <property type="match status" value="1"/>
</dbReference>
<organism evidence="3">
    <name type="scientific">Trieres chinensis</name>
    <name type="common">Marine centric diatom</name>
    <name type="synonym">Odontella sinensis</name>
    <dbReference type="NCBI Taxonomy" id="1514140"/>
    <lineage>
        <taxon>Eukaryota</taxon>
        <taxon>Sar</taxon>
        <taxon>Stramenopiles</taxon>
        <taxon>Ochrophyta</taxon>
        <taxon>Bacillariophyta</taxon>
        <taxon>Mediophyceae</taxon>
        <taxon>Biddulphiophycidae</taxon>
        <taxon>Eupodiscales</taxon>
        <taxon>Parodontellaceae</taxon>
        <taxon>Trieres</taxon>
    </lineage>
</organism>
<name>A0A7S2ELY4_TRICV</name>
<keyword evidence="1" id="KW-0175">Coiled coil</keyword>
<proteinExistence type="predicted"/>
<evidence type="ECO:0000259" key="2">
    <source>
        <dbReference type="PROSITE" id="PS50217"/>
    </source>
</evidence>
<dbReference type="Pfam" id="PF00170">
    <property type="entry name" value="bZIP_1"/>
    <property type="match status" value="1"/>
</dbReference>
<dbReference type="InterPro" id="IPR046347">
    <property type="entry name" value="bZIP_sf"/>
</dbReference>
<evidence type="ECO:0000313" key="3">
    <source>
        <dbReference type="EMBL" id="CAD9345046.1"/>
    </source>
</evidence>
<dbReference type="InterPro" id="IPR004827">
    <property type="entry name" value="bZIP"/>
</dbReference>
<evidence type="ECO:0000256" key="1">
    <source>
        <dbReference type="SAM" id="Coils"/>
    </source>
</evidence>
<protein>
    <recommendedName>
        <fullName evidence="2">BZIP domain-containing protein</fullName>
    </recommendedName>
</protein>
<feature type="domain" description="BZIP" evidence="2">
    <location>
        <begin position="5"/>
        <end position="61"/>
    </location>
</feature>
<dbReference type="AlphaFoldDB" id="A0A7S2ELY4"/>
<sequence length="170" mass="19213">MPSEDDKKKRRLASNRKSALKSRYRQMVYLEELSKNEYELKMKCDELHDENEKLKKVIASLANNETGKTCFLQPSFTSFGPELAKPIQQHNALQHQAQKPHNMIAPLPQQRNMVVHDSAGSRNLVQNQAASFPHQNHYQAHPCVSSSPSPSTSWAFNSLQLCSNNLNGGI</sequence>
<dbReference type="SMART" id="SM00338">
    <property type="entry name" value="BRLZ"/>
    <property type="match status" value="1"/>
</dbReference>
<accession>A0A7S2ELY4</accession>
<dbReference type="SUPFAM" id="SSF57959">
    <property type="entry name" value="Leucine zipper domain"/>
    <property type="match status" value="1"/>
</dbReference>
<feature type="coiled-coil region" evidence="1">
    <location>
        <begin position="30"/>
        <end position="64"/>
    </location>
</feature>
<dbReference type="EMBL" id="HBGO01022441">
    <property type="protein sequence ID" value="CAD9345046.1"/>
    <property type="molecule type" value="Transcribed_RNA"/>
</dbReference>